<dbReference type="SUPFAM" id="SSF53328">
    <property type="entry name" value="Formyltransferase"/>
    <property type="match status" value="1"/>
</dbReference>
<dbReference type="GO" id="GO:0004479">
    <property type="term" value="F:methionyl-tRNA formyltransferase activity"/>
    <property type="evidence" value="ECO:0007669"/>
    <property type="project" value="TreeGrafter"/>
</dbReference>
<organism evidence="2">
    <name type="scientific">marine sediment metagenome</name>
    <dbReference type="NCBI Taxonomy" id="412755"/>
    <lineage>
        <taxon>unclassified sequences</taxon>
        <taxon>metagenomes</taxon>
        <taxon>ecological metagenomes</taxon>
    </lineage>
</organism>
<protein>
    <recommendedName>
        <fullName evidence="1">Formyl transferase N-terminal domain-containing protein</fullName>
    </recommendedName>
</protein>
<feature type="non-terminal residue" evidence="2">
    <location>
        <position position="131"/>
    </location>
</feature>
<reference evidence="2" key="1">
    <citation type="journal article" date="2014" name="Front. Microbiol.">
        <title>High frequency of phylogenetically diverse reductive dehalogenase-homologous genes in deep subseafloor sedimentary metagenomes.</title>
        <authorList>
            <person name="Kawai M."/>
            <person name="Futagami T."/>
            <person name="Toyoda A."/>
            <person name="Takaki Y."/>
            <person name="Nishi S."/>
            <person name="Hori S."/>
            <person name="Arai W."/>
            <person name="Tsubouchi T."/>
            <person name="Morono Y."/>
            <person name="Uchiyama I."/>
            <person name="Ito T."/>
            <person name="Fujiyama A."/>
            <person name="Inagaki F."/>
            <person name="Takami H."/>
        </authorList>
    </citation>
    <scope>NUCLEOTIDE SEQUENCE</scope>
    <source>
        <strain evidence="2">Expedition CK06-06</strain>
    </source>
</reference>
<dbReference type="Gene3D" id="3.40.50.12230">
    <property type="match status" value="1"/>
</dbReference>
<feature type="domain" description="Formyl transferase N-terminal" evidence="1">
    <location>
        <begin position="4"/>
        <end position="117"/>
    </location>
</feature>
<evidence type="ECO:0000259" key="1">
    <source>
        <dbReference type="Pfam" id="PF00551"/>
    </source>
</evidence>
<dbReference type="Pfam" id="PF00551">
    <property type="entry name" value="Formyl_trans_N"/>
    <property type="match status" value="1"/>
</dbReference>
<dbReference type="EMBL" id="BARW01040057">
    <property type="protein sequence ID" value="GAJ24254.1"/>
    <property type="molecule type" value="Genomic_DNA"/>
</dbReference>
<dbReference type="GO" id="GO:0005829">
    <property type="term" value="C:cytosol"/>
    <property type="evidence" value="ECO:0007669"/>
    <property type="project" value="TreeGrafter"/>
</dbReference>
<dbReference type="InterPro" id="IPR036477">
    <property type="entry name" value="Formyl_transf_N_sf"/>
</dbReference>
<proteinExistence type="predicted"/>
<dbReference type="PANTHER" id="PTHR11138:SF5">
    <property type="entry name" value="METHIONYL-TRNA FORMYLTRANSFERASE, MITOCHONDRIAL"/>
    <property type="match status" value="1"/>
</dbReference>
<gene>
    <name evidence="2" type="ORF">S12H4_60731</name>
</gene>
<comment type="caution">
    <text evidence="2">The sequence shown here is derived from an EMBL/GenBank/DDBJ whole genome shotgun (WGS) entry which is preliminary data.</text>
</comment>
<evidence type="ECO:0000313" key="2">
    <source>
        <dbReference type="EMBL" id="GAJ24254.1"/>
    </source>
</evidence>
<sequence length="131" mass="14574">VKIKRSKDSETIRLIKSYEPDLILVVSWSQIISKEVIDLAPKGALGIHYSLLPERRGGAPLNWAIIDGLTKSGITLFFLDEGTDSGDIVAQKEFEITETDTPRELLDKICVLAPQIIEENIEAIEKGTVKR</sequence>
<feature type="non-terminal residue" evidence="2">
    <location>
        <position position="1"/>
    </location>
</feature>
<dbReference type="InterPro" id="IPR002376">
    <property type="entry name" value="Formyl_transf_N"/>
</dbReference>
<dbReference type="AlphaFoldDB" id="X1V3I2"/>
<accession>X1V3I2</accession>
<dbReference type="PANTHER" id="PTHR11138">
    <property type="entry name" value="METHIONYL-TRNA FORMYLTRANSFERASE"/>
    <property type="match status" value="1"/>
</dbReference>
<name>X1V3I2_9ZZZZ</name>